<name>A0ABQ3GV89_9NEIS</name>
<dbReference type="PANTHER" id="PTHR38764:SF1">
    <property type="entry name" value="ACYL CARRIER PROTEIN PHOSPHODIESTERASE"/>
    <property type="match status" value="1"/>
</dbReference>
<keyword evidence="5" id="KW-1185">Reference proteome</keyword>
<reference evidence="5" key="1">
    <citation type="journal article" date="2019" name="Int. J. Syst. Evol. Microbiol.">
        <title>The Global Catalogue of Microorganisms (GCM) 10K type strain sequencing project: providing services to taxonomists for standard genome sequencing and annotation.</title>
        <authorList>
            <consortium name="The Broad Institute Genomics Platform"/>
            <consortium name="The Broad Institute Genome Sequencing Center for Infectious Disease"/>
            <person name="Wu L."/>
            <person name="Ma J."/>
        </authorList>
    </citation>
    <scope>NUCLEOTIDE SEQUENCE [LARGE SCALE GENOMIC DNA]</scope>
    <source>
        <strain evidence="5">KCTC 23701</strain>
    </source>
</reference>
<dbReference type="Proteomes" id="UP000604737">
    <property type="component" value="Unassembled WGS sequence"/>
</dbReference>
<sequence length="195" mass="21164">MNYLAHAVLAGPAPADRAGGVAGDFVKGVLPGALPAALADGVALHREIDAYADLHPAFAASRARVSPLRRRYGGIMVDLFYDHLLAVHWTAFSPGETLPRFTARLYAELAAQPGLPDGFVAVLPRMAQTDWLASYRDIDNVALALDRMSAHRIRRDNPLAGAADELREHYAGFEADFLAFMPDALAYAQAVRQQR</sequence>
<proteinExistence type="predicted"/>
<evidence type="ECO:0000313" key="5">
    <source>
        <dbReference type="Proteomes" id="UP000604737"/>
    </source>
</evidence>
<dbReference type="EMBL" id="BMYO01000001">
    <property type="protein sequence ID" value="GHD56718.1"/>
    <property type="molecule type" value="Genomic_DNA"/>
</dbReference>
<keyword evidence="1" id="KW-0444">Lipid biosynthesis</keyword>
<dbReference type="RefSeq" id="WP_189458502.1">
    <property type="nucleotide sequence ID" value="NZ_BMYO01000001.1"/>
</dbReference>
<organism evidence="4 5">
    <name type="scientific">Jeongeupia chitinilytica</name>
    <dbReference type="NCBI Taxonomy" id="1041641"/>
    <lineage>
        <taxon>Bacteria</taxon>
        <taxon>Pseudomonadati</taxon>
        <taxon>Pseudomonadota</taxon>
        <taxon>Betaproteobacteria</taxon>
        <taxon>Neisseriales</taxon>
        <taxon>Chitinibacteraceae</taxon>
        <taxon>Jeongeupia</taxon>
    </lineage>
</organism>
<dbReference type="PANTHER" id="PTHR38764">
    <property type="entry name" value="ACYL CARRIER PROTEIN PHOSPHODIESTERASE"/>
    <property type="match status" value="1"/>
</dbReference>
<accession>A0ABQ3GV89</accession>
<evidence type="ECO:0000256" key="2">
    <source>
        <dbReference type="ARBA" id="ARBA00022801"/>
    </source>
</evidence>
<dbReference type="PIRSF" id="PIRSF011489">
    <property type="entry name" value="DUF479"/>
    <property type="match status" value="1"/>
</dbReference>
<gene>
    <name evidence="4" type="ORF">GCM10007350_04340</name>
</gene>
<comment type="caution">
    <text evidence="4">The sequence shown here is derived from an EMBL/GenBank/DDBJ whole genome shotgun (WGS) entry which is preliminary data.</text>
</comment>
<evidence type="ECO:0000256" key="3">
    <source>
        <dbReference type="ARBA" id="ARBA00023098"/>
    </source>
</evidence>
<dbReference type="InterPro" id="IPR007431">
    <property type="entry name" value="ACP_PD"/>
</dbReference>
<keyword evidence="2" id="KW-0378">Hydrolase</keyword>
<protein>
    <submittedName>
        <fullName evidence="4">ACP phosphodiesterase</fullName>
    </submittedName>
</protein>
<keyword evidence="3" id="KW-0443">Lipid metabolism</keyword>
<evidence type="ECO:0000313" key="4">
    <source>
        <dbReference type="EMBL" id="GHD56718.1"/>
    </source>
</evidence>
<dbReference type="Pfam" id="PF04336">
    <property type="entry name" value="ACP_PD"/>
    <property type="match status" value="1"/>
</dbReference>
<evidence type="ECO:0000256" key="1">
    <source>
        <dbReference type="ARBA" id="ARBA00022516"/>
    </source>
</evidence>